<dbReference type="InterPro" id="IPR052182">
    <property type="entry name" value="Glycogen/Maltodextrin_Phosph"/>
</dbReference>
<dbReference type="EC" id="2.4.1.1" evidence="4"/>
<dbReference type="SUPFAM" id="SSF53756">
    <property type="entry name" value="UDP-Glycosyltransferase/glycogen phosphorylase"/>
    <property type="match status" value="1"/>
</dbReference>
<evidence type="ECO:0000256" key="6">
    <source>
        <dbReference type="ARBA" id="ARBA00022676"/>
    </source>
</evidence>
<dbReference type="Proteomes" id="UP000030101">
    <property type="component" value="Unassembled WGS sequence"/>
</dbReference>
<dbReference type="InterPro" id="IPR035090">
    <property type="entry name" value="Pyridoxal_P_attach_site"/>
</dbReference>
<keyword evidence="8" id="KW-0663">Pyridoxal phosphate</keyword>
<evidence type="ECO:0000259" key="11">
    <source>
        <dbReference type="Pfam" id="PF11897"/>
    </source>
</evidence>
<dbReference type="EMBL" id="JQZV01000003">
    <property type="protein sequence ID" value="KGN93352.1"/>
    <property type="molecule type" value="Genomic_DNA"/>
</dbReference>
<comment type="caution">
    <text evidence="12">The sequence shown here is derived from an EMBL/GenBank/DDBJ whole genome shotgun (WGS) entry which is preliminary data.</text>
</comment>
<dbReference type="Gene3D" id="3.40.50.2000">
    <property type="entry name" value="Glycogen Phosphorylase B"/>
    <property type="match status" value="2"/>
</dbReference>
<sequence>MIINKRCNAPAWKDLFTSSKMPESLSKLDEIAHNLWWVWNPEAKALFKSLNPSVWHENFGNPVKLLQSLSQSKIEEVMEDSALQARIADIYEKFRAYIDEKPDNTKPSVAYFSMEYGLTNILKIYSGGLGVLAGDYLKEASDTNIDLVAVGFLYRFGYFDQTITSDGQQVAVYKPQDFEALPITQLFDENGRQVQISIPFLDHMLMANVWSVAVGRVTLYLLDTDIQENNEWDRTITHQLYGGDWENRMRQEYLLGIGGIELLNRLGIKKDIYHCNEGHAALINAERLANHIERDGLTFLQALELVRASSLYTVHTPVPAGHDYFDESLFGKYMGRFADRLGISFHELVDMGRENPGSGEKFSMSVFALNTCQEANGVSFLHGKVSQEMFAPVWKGFFAKELHVGYVTNGVHLPTWTQPEWKTFIEEKISSDICHTQEQESVWNKIQDVDNEEIWKVRTELKQKFIRYIQKHYGDNWVRNNGDPSKAVDLINSINPKALLIGFGRRFATYKRAHLLFTDLERLSKIVNNSDRPVQFIYTGKAHPADGGGQGLIKHIVDISKKPEFSGKILFLENYDMQVASMLIAGVDVWLNTPTRPLEASGTSGMKALMNGVLNFSVLDGWWFEGYREKAGWALTDKKTFQNQHHQDQLDAATIYHILEEELIPLYYNRAEGKEYSDEWIQWIKNSMNYILPHYTMRRMLQDYIERFYNPLAKRFKLISADSGKIAKELVEWKIDVAEKWDQVEVENCSMIVHDRTGDHSLTVGEMLEVNLYIDKKDIAGDLLAELIEVKADKEDANKLLLEEVTPLEIVEQNGSKVHYRIRKEAENPGHHKLAVRLLPTHPALPHKMDFSLVRWVNID</sequence>
<evidence type="ECO:0000256" key="10">
    <source>
        <dbReference type="ARBA" id="ARBA00025174"/>
    </source>
</evidence>
<dbReference type="InterPro" id="IPR024517">
    <property type="entry name" value="Glycogen_phosphorylase_DUF3417"/>
</dbReference>
<evidence type="ECO:0000256" key="2">
    <source>
        <dbReference type="ARBA" id="ARBA00001933"/>
    </source>
</evidence>
<proteinExistence type="inferred from homology"/>
<keyword evidence="13" id="KW-1185">Reference proteome</keyword>
<evidence type="ECO:0000313" key="13">
    <source>
        <dbReference type="Proteomes" id="UP000030101"/>
    </source>
</evidence>
<evidence type="ECO:0000313" key="12">
    <source>
        <dbReference type="EMBL" id="KGN93352.1"/>
    </source>
</evidence>
<evidence type="ECO:0000256" key="9">
    <source>
        <dbReference type="ARBA" id="ARBA00023277"/>
    </source>
</evidence>
<dbReference type="Pfam" id="PF11897">
    <property type="entry name" value="DUF3417"/>
    <property type="match status" value="1"/>
</dbReference>
<name>A0ABR4XMN5_9PORP</name>
<evidence type="ECO:0000256" key="7">
    <source>
        <dbReference type="ARBA" id="ARBA00022679"/>
    </source>
</evidence>
<gene>
    <name evidence="12" type="ORF">HQ43_01535</name>
</gene>
<keyword evidence="9" id="KW-0119">Carbohydrate metabolism</keyword>
<organism evidence="12 13">
    <name type="scientific">Porphyromonas canoris</name>
    <dbReference type="NCBI Taxonomy" id="36875"/>
    <lineage>
        <taxon>Bacteria</taxon>
        <taxon>Pseudomonadati</taxon>
        <taxon>Bacteroidota</taxon>
        <taxon>Bacteroidia</taxon>
        <taxon>Bacteroidales</taxon>
        <taxon>Porphyromonadaceae</taxon>
        <taxon>Porphyromonas</taxon>
    </lineage>
</organism>
<comment type="function">
    <text evidence="10">Phosphorylase is an important allosteric enzyme in carbohydrate metabolism. Enzymes from different sources differ in their regulatory mechanisms and in their natural substrates. However, all known phosphorylases share catalytic and structural properties.</text>
</comment>
<keyword evidence="5" id="KW-0021">Allosteric enzyme</keyword>
<evidence type="ECO:0000256" key="1">
    <source>
        <dbReference type="ARBA" id="ARBA00001275"/>
    </source>
</evidence>
<evidence type="ECO:0000256" key="3">
    <source>
        <dbReference type="ARBA" id="ARBA00006047"/>
    </source>
</evidence>
<evidence type="ECO:0000256" key="8">
    <source>
        <dbReference type="ARBA" id="ARBA00022898"/>
    </source>
</evidence>
<keyword evidence="6" id="KW-0328">Glycosyltransferase</keyword>
<dbReference type="Pfam" id="PF00343">
    <property type="entry name" value="Phosphorylase"/>
    <property type="match status" value="1"/>
</dbReference>
<dbReference type="InterPro" id="IPR000811">
    <property type="entry name" value="Glyco_trans_35"/>
</dbReference>
<dbReference type="PANTHER" id="PTHR42655">
    <property type="entry name" value="GLYCOGEN PHOSPHORYLASE"/>
    <property type="match status" value="1"/>
</dbReference>
<feature type="domain" description="DUF3417" evidence="11">
    <location>
        <begin position="21"/>
        <end position="122"/>
    </location>
</feature>
<reference evidence="12 13" key="1">
    <citation type="submission" date="2014-08" db="EMBL/GenBank/DDBJ databases">
        <title>Porphyromonas canoris strain:OH2762 Genome sequencing.</title>
        <authorList>
            <person name="Wallis C."/>
            <person name="Deusch O."/>
            <person name="O'Flynn C."/>
            <person name="Davis I."/>
            <person name="Jospin G."/>
            <person name="Darling A.E."/>
            <person name="Coil D.A."/>
            <person name="Alexiev A."/>
            <person name="Horsfall A."/>
            <person name="Kirkwood N."/>
            <person name="Harris S."/>
            <person name="Eisen J.A."/>
        </authorList>
    </citation>
    <scope>NUCLEOTIDE SEQUENCE [LARGE SCALE GENOMIC DNA]</scope>
    <source>
        <strain evidence="13">COT-108 OH2762</strain>
    </source>
</reference>
<protein>
    <recommendedName>
        <fullName evidence="4">glycogen phosphorylase</fullName>
        <ecNumber evidence="4">2.4.1.1</ecNumber>
    </recommendedName>
</protein>
<dbReference type="InterPro" id="IPR011834">
    <property type="entry name" value="Agluc_phsphrylas"/>
</dbReference>
<dbReference type="PANTHER" id="PTHR42655:SF1">
    <property type="entry name" value="GLYCOGEN PHOSPHORYLASE"/>
    <property type="match status" value="1"/>
</dbReference>
<dbReference type="PIRSF" id="PIRSF000460">
    <property type="entry name" value="Pprylas_GlgP"/>
    <property type="match status" value="1"/>
</dbReference>
<comment type="similarity">
    <text evidence="3">Belongs to the glycogen phosphorylase family.</text>
</comment>
<accession>A0ABR4XMN5</accession>
<comment type="catalytic activity">
    <reaction evidence="1">
        <text>[(1-&gt;4)-alpha-D-glucosyl](n) + phosphate = [(1-&gt;4)-alpha-D-glucosyl](n-1) + alpha-D-glucose 1-phosphate</text>
        <dbReference type="Rhea" id="RHEA:41732"/>
        <dbReference type="Rhea" id="RHEA-COMP:9584"/>
        <dbReference type="Rhea" id="RHEA-COMP:9586"/>
        <dbReference type="ChEBI" id="CHEBI:15444"/>
        <dbReference type="ChEBI" id="CHEBI:43474"/>
        <dbReference type="ChEBI" id="CHEBI:58601"/>
        <dbReference type="EC" id="2.4.1.1"/>
    </reaction>
</comment>
<dbReference type="NCBIfam" id="TIGR02094">
    <property type="entry name" value="more_P_ylases"/>
    <property type="match status" value="1"/>
</dbReference>
<dbReference type="PROSITE" id="PS00102">
    <property type="entry name" value="PHOSPHORYLASE"/>
    <property type="match status" value="1"/>
</dbReference>
<dbReference type="RefSeq" id="WP_036788777.1">
    <property type="nucleotide sequence ID" value="NZ_JQZV01000003.1"/>
</dbReference>
<evidence type="ECO:0000256" key="5">
    <source>
        <dbReference type="ARBA" id="ARBA00022533"/>
    </source>
</evidence>
<comment type="cofactor">
    <cofactor evidence="2">
        <name>pyridoxal 5'-phosphate</name>
        <dbReference type="ChEBI" id="CHEBI:597326"/>
    </cofactor>
</comment>
<evidence type="ECO:0000256" key="4">
    <source>
        <dbReference type="ARBA" id="ARBA00012591"/>
    </source>
</evidence>
<keyword evidence="7" id="KW-0808">Transferase</keyword>